<dbReference type="AlphaFoldDB" id="A0A6A4H430"/>
<sequence>MGMYSPQPFRRQEMTAEFRAVSIAYGVAMEGTTANWGSLKSLPSSSSVSIVMPGCPVRICVNCGSGGAKRACCTLSGNVDEAWEVGTQCAGCWHERKLGTDRQSIVGVKEDTGSGPVMHRMARGTWSVAGVRVMGYRSREVPLPVIDHWERAEPGKGEARGATCPPAGPRRREPAQPETMESADPGVELRVIETRATWEVVEILDCPVAGTAMEPPTWNEVRRERNEEWSTHGNHGLWMSWKVQALETRRIGLESAKADCSQRCDPLAEQLVLREQRELTDRRSLPAETANLSLDPLHRCARIQLGSRSRPLESGSGKEVGPWTRKPWEVYGVTQWSLRWAEVPEAHDEVRWPWPYPFLCLPVWSPVQQRPQHVYQQWVRKLQTEHLHQGN</sequence>
<accession>A0A6A4H430</accession>
<organism evidence="2 3">
    <name type="scientific">Gymnopus androsaceus JB14</name>
    <dbReference type="NCBI Taxonomy" id="1447944"/>
    <lineage>
        <taxon>Eukaryota</taxon>
        <taxon>Fungi</taxon>
        <taxon>Dikarya</taxon>
        <taxon>Basidiomycota</taxon>
        <taxon>Agaricomycotina</taxon>
        <taxon>Agaricomycetes</taxon>
        <taxon>Agaricomycetidae</taxon>
        <taxon>Agaricales</taxon>
        <taxon>Marasmiineae</taxon>
        <taxon>Omphalotaceae</taxon>
        <taxon>Gymnopus</taxon>
    </lineage>
</organism>
<evidence type="ECO:0000256" key="1">
    <source>
        <dbReference type="SAM" id="MobiDB-lite"/>
    </source>
</evidence>
<reference evidence="2" key="1">
    <citation type="journal article" date="2019" name="Environ. Microbiol.">
        <title>Fungal ecological strategies reflected in gene transcription - a case study of two litter decomposers.</title>
        <authorList>
            <person name="Barbi F."/>
            <person name="Kohler A."/>
            <person name="Barry K."/>
            <person name="Baskaran P."/>
            <person name="Daum C."/>
            <person name="Fauchery L."/>
            <person name="Ihrmark K."/>
            <person name="Kuo A."/>
            <person name="LaButti K."/>
            <person name="Lipzen A."/>
            <person name="Morin E."/>
            <person name="Grigoriev I.V."/>
            <person name="Henrissat B."/>
            <person name="Lindahl B."/>
            <person name="Martin F."/>
        </authorList>
    </citation>
    <scope>NUCLEOTIDE SEQUENCE</scope>
    <source>
        <strain evidence="2">JB14</strain>
    </source>
</reference>
<proteinExistence type="predicted"/>
<dbReference type="Proteomes" id="UP000799118">
    <property type="component" value="Unassembled WGS sequence"/>
</dbReference>
<name>A0A6A4H430_9AGAR</name>
<dbReference type="EMBL" id="ML769584">
    <property type="protein sequence ID" value="KAE9392932.1"/>
    <property type="molecule type" value="Genomic_DNA"/>
</dbReference>
<keyword evidence="3" id="KW-1185">Reference proteome</keyword>
<protein>
    <submittedName>
        <fullName evidence="2">Uncharacterized protein</fullName>
    </submittedName>
</protein>
<gene>
    <name evidence="2" type="ORF">BT96DRAFT_944266</name>
</gene>
<evidence type="ECO:0000313" key="3">
    <source>
        <dbReference type="Proteomes" id="UP000799118"/>
    </source>
</evidence>
<evidence type="ECO:0000313" key="2">
    <source>
        <dbReference type="EMBL" id="KAE9392932.1"/>
    </source>
</evidence>
<feature type="region of interest" description="Disordered" evidence="1">
    <location>
        <begin position="155"/>
        <end position="183"/>
    </location>
</feature>